<dbReference type="InterPro" id="IPR046786">
    <property type="entry name" value="MotA_N"/>
</dbReference>
<keyword evidence="17" id="KW-1185">Reference proteome</keyword>
<keyword evidence="5" id="KW-0145">Chemotaxis</keyword>
<dbReference type="InterPro" id="IPR047055">
    <property type="entry name" value="MotA-like"/>
</dbReference>
<organism evidence="16 17">
    <name type="scientific">Massilia norwichensis</name>
    <dbReference type="NCBI Taxonomy" id="1442366"/>
    <lineage>
        <taxon>Bacteria</taxon>
        <taxon>Pseudomonadati</taxon>
        <taxon>Pseudomonadota</taxon>
        <taxon>Betaproteobacteria</taxon>
        <taxon>Burkholderiales</taxon>
        <taxon>Oxalobacteraceae</taxon>
        <taxon>Telluria group</taxon>
        <taxon>Massilia</taxon>
    </lineage>
</organism>
<dbReference type="PANTHER" id="PTHR30433:SF4">
    <property type="entry name" value="MOTILITY PROTEIN A"/>
    <property type="match status" value="1"/>
</dbReference>
<keyword evidence="16" id="KW-0969">Cilium</keyword>
<feature type="transmembrane region" description="Helical" evidence="13">
    <location>
        <begin position="32"/>
        <end position="48"/>
    </location>
</feature>
<reference evidence="16 17" key="1">
    <citation type="submission" date="2022-08" db="EMBL/GenBank/DDBJ databases">
        <title>Reclassification of Massilia species as members of the genera Telluria, Duganella, Pseudoduganella, Mokoshia gen. nov. and Zemynaea gen. nov. using orthogonal and non-orthogonal genome-based approaches.</title>
        <authorList>
            <person name="Bowman J.P."/>
        </authorList>
    </citation>
    <scope>NUCLEOTIDE SEQUENCE [LARGE SCALE GENOMIC DNA]</scope>
    <source>
        <strain evidence="16 17">LMG 28164</strain>
    </source>
</reference>
<name>A0ABT2A0R2_9BURK</name>
<dbReference type="Proteomes" id="UP001205560">
    <property type="component" value="Unassembled WGS sequence"/>
</dbReference>
<evidence type="ECO:0000256" key="8">
    <source>
        <dbReference type="ARBA" id="ARBA00022779"/>
    </source>
</evidence>
<keyword evidence="9" id="KW-0375">Hydrogen ion transport</keyword>
<feature type="domain" description="Motility protein A N-terminal" evidence="15">
    <location>
        <begin position="4"/>
        <end position="93"/>
    </location>
</feature>
<evidence type="ECO:0000256" key="1">
    <source>
        <dbReference type="ARBA" id="ARBA00004429"/>
    </source>
</evidence>
<feature type="transmembrane region" description="Helical" evidence="13">
    <location>
        <begin position="198"/>
        <end position="220"/>
    </location>
</feature>
<evidence type="ECO:0000313" key="17">
    <source>
        <dbReference type="Proteomes" id="UP001205560"/>
    </source>
</evidence>
<dbReference type="InterPro" id="IPR002898">
    <property type="entry name" value="MotA_ExbB_proton_chnl"/>
</dbReference>
<keyword evidence="6" id="KW-0997">Cell inner membrane</keyword>
<sequence length="286" mass="31378">MLILVGFCVVLLAVFGGFVLQDGHLAALFQPYELLMIFGGALGAFVIANDRKAISLTWHSIPVLFHGSRYTRELYMSLMALMFDVLTKVRREGLMSLEDDIDAPYESAIFGKYRLVLADHHLLDFITDYLRLLVSGTMNAYQLENLMDCEIETYQEDAEIPVQAIHKLADGMPAFGIVAAVMGVVHTMGAIGRPPAELGSLIAAALVGTFLGILLSYGLVAPLASLLHRRHQEVVKALQCVKVTLLASMNGYAPTIAVEFGRKVISATERPSFAELEGHVRQLKSR</sequence>
<dbReference type="RefSeq" id="WP_258843600.1">
    <property type="nucleotide sequence ID" value="NZ_JANUGX010000001.1"/>
</dbReference>
<dbReference type="EMBL" id="JANUGX010000001">
    <property type="protein sequence ID" value="MCS0587767.1"/>
    <property type="molecule type" value="Genomic_DNA"/>
</dbReference>
<evidence type="ECO:0000256" key="6">
    <source>
        <dbReference type="ARBA" id="ARBA00022519"/>
    </source>
</evidence>
<evidence type="ECO:0000259" key="15">
    <source>
        <dbReference type="Pfam" id="PF20560"/>
    </source>
</evidence>
<keyword evidence="8" id="KW-0283">Flagellar rotation</keyword>
<dbReference type="PANTHER" id="PTHR30433">
    <property type="entry name" value="CHEMOTAXIS PROTEIN MOTA"/>
    <property type="match status" value="1"/>
</dbReference>
<dbReference type="InterPro" id="IPR022522">
    <property type="entry name" value="Flagellar_motor_stator_MotA"/>
</dbReference>
<dbReference type="PROSITE" id="PS01307">
    <property type="entry name" value="MOTA"/>
    <property type="match status" value="1"/>
</dbReference>
<keyword evidence="16" id="KW-0282">Flagellum</keyword>
<evidence type="ECO:0000313" key="16">
    <source>
        <dbReference type="EMBL" id="MCS0587767.1"/>
    </source>
</evidence>
<evidence type="ECO:0000256" key="11">
    <source>
        <dbReference type="ARBA" id="ARBA00023065"/>
    </source>
</evidence>
<keyword evidence="3" id="KW-0813">Transport</keyword>
<proteinExistence type="inferred from homology"/>
<evidence type="ECO:0000256" key="9">
    <source>
        <dbReference type="ARBA" id="ARBA00022781"/>
    </source>
</evidence>
<keyword evidence="7 13" id="KW-0812">Transmembrane</keyword>
<dbReference type="Pfam" id="PF01618">
    <property type="entry name" value="MotA_ExbB"/>
    <property type="match status" value="1"/>
</dbReference>
<evidence type="ECO:0000256" key="2">
    <source>
        <dbReference type="ARBA" id="ARBA00008038"/>
    </source>
</evidence>
<feature type="domain" description="MotA/TolQ/ExbB proton channel" evidence="14">
    <location>
        <begin position="127"/>
        <end position="238"/>
    </location>
</feature>
<comment type="caution">
    <text evidence="16">The sequence shown here is derived from an EMBL/GenBank/DDBJ whole genome shotgun (WGS) entry which is preliminary data.</text>
</comment>
<feature type="transmembrane region" description="Helical" evidence="13">
    <location>
        <begin position="174"/>
        <end position="192"/>
    </location>
</feature>
<evidence type="ECO:0000256" key="7">
    <source>
        <dbReference type="ARBA" id="ARBA00022692"/>
    </source>
</evidence>
<keyword evidence="4" id="KW-1003">Cell membrane</keyword>
<accession>A0ABT2A0R2</accession>
<keyword evidence="11" id="KW-0406">Ion transport</keyword>
<keyword evidence="12 13" id="KW-0472">Membrane</keyword>
<comment type="similarity">
    <text evidence="2">Belongs to the MotA family.</text>
</comment>
<evidence type="ECO:0000259" key="14">
    <source>
        <dbReference type="Pfam" id="PF01618"/>
    </source>
</evidence>
<dbReference type="NCBIfam" id="TIGR03818">
    <property type="entry name" value="MotA1"/>
    <property type="match status" value="1"/>
</dbReference>
<evidence type="ECO:0000256" key="5">
    <source>
        <dbReference type="ARBA" id="ARBA00022500"/>
    </source>
</evidence>
<keyword evidence="10 13" id="KW-1133">Transmembrane helix</keyword>
<evidence type="ECO:0000256" key="3">
    <source>
        <dbReference type="ARBA" id="ARBA00022448"/>
    </source>
</evidence>
<evidence type="ECO:0000256" key="13">
    <source>
        <dbReference type="SAM" id="Phobius"/>
    </source>
</evidence>
<evidence type="ECO:0000256" key="10">
    <source>
        <dbReference type="ARBA" id="ARBA00022989"/>
    </source>
</evidence>
<evidence type="ECO:0000256" key="4">
    <source>
        <dbReference type="ARBA" id="ARBA00022475"/>
    </source>
</evidence>
<keyword evidence="16" id="KW-0966">Cell projection</keyword>
<protein>
    <submittedName>
        <fullName evidence="16">Flagellar motor stator protein MotA</fullName>
    </submittedName>
</protein>
<gene>
    <name evidence="16" type="primary">motA</name>
    <name evidence="16" type="ORF">NX782_00945</name>
</gene>
<dbReference type="Pfam" id="PF20560">
    <property type="entry name" value="MotA_N"/>
    <property type="match status" value="1"/>
</dbReference>
<evidence type="ECO:0000256" key="12">
    <source>
        <dbReference type="ARBA" id="ARBA00023136"/>
    </source>
</evidence>
<dbReference type="InterPro" id="IPR000540">
    <property type="entry name" value="Flag_MotA_CS"/>
</dbReference>
<comment type="subcellular location">
    <subcellularLocation>
        <location evidence="1">Cell inner membrane</location>
        <topology evidence="1">Multi-pass membrane protein</topology>
    </subcellularLocation>
</comment>